<evidence type="ECO:0000313" key="2">
    <source>
        <dbReference type="EMBL" id="MET7013020.1"/>
    </source>
</evidence>
<dbReference type="Proteomes" id="UP001549691">
    <property type="component" value="Unassembled WGS sequence"/>
</dbReference>
<proteinExistence type="predicted"/>
<dbReference type="SUPFAM" id="SSF55781">
    <property type="entry name" value="GAF domain-like"/>
    <property type="match status" value="1"/>
</dbReference>
<dbReference type="InterPro" id="IPR013976">
    <property type="entry name" value="HDOD"/>
</dbReference>
<dbReference type="PANTHER" id="PTHR33525">
    <property type="match status" value="1"/>
</dbReference>
<keyword evidence="3" id="KW-1185">Reference proteome</keyword>
<reference evidence="2 3" key="1">
    <citation type="submission" date="2024-07" db="EMBL/GenBank/DDBJ databases">
        <title>Uliginosibacterium flavum JJ3220;KACC:17644.</title>
        <authorList>
            <person name="Kim M.K."/>
        </authorList>
    </citation>
    <scope>NUCLEOTIDE SEQUENCE [LARGE SCALE GENOMIC DNA]</scope>
    <source>
        <strain evidence="2 3">KACC:17644</strain>
    </source>
</reference>
<feature type="domain" description="HDOD" evidence="1">
    <location>
        <begin position="22"/>
        <end position="218"/>
    </location>
</feature>
<organism evidence="2 3">
    <name type="scientific">Uliginosibacterium flavum</name>
    <dbReference type="NCBI Taxonomy" id="1396831"/>
    <lineage>
        <taxon>Bacteria</taxon>
        <taxon>Pseudomonadati</taxon>
        <taxon>Pseudomonadota</taxon>
        <taxon>Betaproteobacteria</taxon>
        <taxon>Rhodocyclales</taxon>
        <taxon>Zoogloeaceae</taxon>
        <taxon>Uliginosibacterium</taxon>
    </lineage>
</organism>
<gene>
    <name evidence="2" type="ORF">ABXR19_02385</name>
</gene>
<name>A0ABV2THJ3_9RHOO</name>
<comment type="caution">
    <text evidence="2">The sequence shown here is derived from an EMBL/GenBank/DDBJ whole genome shotgun (WGS) entry which is preliminary data.</text>
</comment>
<protein>
    <submittedName>
        <fullName evidence="2">HDOD domain-containing protein</fullName>
    </submittedName>
</protein>
<dbReference type="EMBL" id="JBEWZI010000002">
    <property type="protein sequence ID" value="MET7013020.1"/>
    <property type="molecule type" value="Genomic_DNA"/>
</dbReference>
<dbReference type="Gene3D" id="3.30.450.40">
    <property type="match status" value="1"/>
</dbReference>
<dbReference type="RefSeq" id="WP_354599482.1">
    <property type="nucleotide sequence ID" value="NZ_JBEWZI010000002.1"/>
</dbReference>
<dbReference type="InterPro" id="IPR052340">
    <property type="entry name" value="RNase_Y/CdgJ"/>
</dbReference>
<evidence type="ECO:0000259" key="1">
    <source>
        <dbReference type="PROSITE" id="PS51833"/>
    </source>
</evidence>
<evidence type="ECO:0000313" key="3">
    <source>
        <dbReference type="Proteomes" id="UP001549691"/>
    </source>
</evidence>
<dbReference type="PROSITE" id="PS51833">
    <property type="entry name" value="HDOD"/>
    <property type="match status" value="1"/>
</dbReference>
<sequence>MADEQGRASLQEWIGRIRDRDMPVFGRTVQEVRNVTEDETASSSRLSHVILQDAALTAKVLKLANSVLFNPGRQHVSTVSRAIVVLGFDLVGHIVLSIHLVDALLTGGMRDRVIGEMARCFHAAVQARTAAVAKGSKAPEEVFIATLLGQVGEMAFWCFGGKQAIALDEALRDQPDEKPEDLQVDILGFRLRHLTAALAKEWQLGPLVVAAAEGHPHPSDDEQAIAQGYRLAKAVEGGWDCPAAREALAHFAEFAGQPLKDITAEITHNAAEAARVATHFGAAAAARLIPVPPEGGLVDIDAEIVEVTDPAPDPMLQLKILRELSMLLSAKPSLNDVLHLVLEGIYRGLGMSRAVFALQSPDRTKVAGKAALGRDADKLVAKFAFALDGRPGEIINVLFTKASPFWLNGTAPAGVRIDRLSAITGHTDGMLAPIVAGGRVIGFFYADRNTTAPPDEETWQGFLHFAQQASLSFEHVVGRAALKK</sequence>
<dbReference type="Gene3D" id="1.10.3210.10">
    <property type="entry name" value="Hypothetical protein af1432"/>
    <property type="match status" value="1"/>
</dbReference>
<dbReference type="InterPro" id="IPR029016">
    <property type="entry name" value="GAF-like_dom_sf"/>
</dbReference>
<accession>A0ABV2THJ3</accession>
<dbReference type="PANTHER" id="PTHR33525:SF3">
    <property type="entry name" value="RIBONUCLEASE Y"/>
    <property type="match status" value="1"/>
</dbReference>
<dbReference type="Pfam" id="PF08668">
    <property type="entry name" value="HDOD"/>
    <property type="match status" value="1"/>
</dbReference>
<dbReference type="SUPFAM" id="SSF109604">
    <property type="entry name" value="HD-domain/PDEase-like"/>
    <property type="match status" value="1"/>
</dbReference>